<reference evidence="1 2" key="1">
    <citation type="submission" date="2018-06" db="EMBL/GenBank/DDBJ databases">
        <authorList>
            <consortium name="Pathogen Informatics"/>
            <person name="Doyle S."/>
        </authorList>
    </citation>
    <scope>NUCLEOTIDE SEQUENCE [LARGE SCALE GENOMIC DNA]</scope>
    <source>
        <strain evidence="1 2">NCTC7807</strain>
    </source>
</reference>
<protein>
    <submittedName>
        <fullName evidence="1">Uncharacterized protein</fullName>
    </submittedName>
</protein>
<organism evidence="1 2">
    <name type="scientific">Streptomyces griseus</name>
    <dbReference type="NCBI Taxonomy" id="1911"/>
    <lineage>
        <taxon>Bacteria</taxon>
        <taxon>Bacillati</taxon>
        <taxon>Actinomycetota</taxon>
        <taxon>Actinomycetes</taxon>
        <taxon>Kitasatosporales</taxon>
        <taxon>Streptomycetaceae</taxon>
        <taxon>Streptomyces</taxon>
    </lineage>
</organism>
<proteinExistence type="predicted"/>
<accession>A0A380MMZ7</accession>
<name>A0A380MMZ7_STRGR</name>
<gene>
    <name evidence="1" type="ORF">NCTC7807_00654</name>
</gene>
<evidence type="ECO:0000313" key="2">
    <source>
        <dbReference type="Proteomes" id="UP000254150"/>
    </source>
</evidence>
<sequence>MSRWIIGYPADSHPEATQEPDENDYCRTCQGRVTGAFVCVCADLVAPTPHQP</sequence>
<dbReference type="RefSeq" id="WP_181843942.1">
    <property type="nucleotide sequence ID" value="NZ_UHID01000001.1"/>
</dbReference>
<dbReference type="EMBL" id="UHID01000001">
    <property type="protein sequence ID" value="SUO94009.1"/>
    <property type="molecule type" value="Genomic_DNA"/>
</dbReference>
<dbReference type="AlphaFoldDB" id="A0A380MMZ7"/>
<dbReference type="Proteomes" id="UP000254150">
    <property type="component" value="Unassembled WGS sequence"/>
</dbReference>
<evidence type="ECO:0000313" key="1">
    <source>
        <dbReference type="EMBL" id="SUO94009.1"/>
    </source>
</evidence>